<evidence type="ECO:0000256" key="1">
    <source>
        <dbReference type="SAM" id="Phobius"/>
    </source>
</evidence>
<proteinExistence type="predicted"/>
<evidence type="ECO:0000313" key="2">
    <source>
        <dbReference type="EMBL" id="SDM39393.1"/>
    </source>
</evidence>
<dbReference type="RefSeq" id="WP_089687375.1">
    <property type="nucleotide sequence ID" value="NZ_FNFO01000013.1"/>
</dbReference>
<name>A0A1G9SVE4_9BACT</name>
<gene>
    <name evidence="2" type="ORF">SAMN05421823_1138</name>
</gene>
<dbReference type="EMBL" id="FNFO01000013">
    <property type="protein sequence ID" value="SDM39393.1"/>
    <property type="molecule type" value="Genomic_DNA"/>
</dbReference>
<feature type="transmembrane region" description="Helical" evidence="1">
    <location>
        <begin position="54"/>
        <end position="79"/>
    </location>
</feature>
<feature type="transmembrane region" description="Helical" evidence="1">
    <location>
        <begin position="24"/>
        <end position="47"/>
    </location>
</feature>
<evidence type="ECO:0000313" key="3">
    <source>
        <dbReference type="Proteomes" id="UP000198510"/>
    </source>
</evidence>
<dbReference type="AlphaFoldDB" id="A0A1G9SVE4"/>
<keyword evidence="3" id="KW-1185">Reference proteome</keyword>
<organism evidence="2 3">
    <name type="scientific">Catalinimonas alkaloidigena</name>
    <dbReference type="NCBI Taxonomy" id="1075417"/>
    <lineage>
        <taxon>Bacteria</taxon>
        <taxon>Pseudomonadati</taxon>
        <taxon>Bacteroidota</taxon>
        <taxon>Cytophagia</taxon>
        <taxon>Cytophagales</taxon>
        <taxon>Catalimonadaceae</taxon>
        <taxon>Catalinimonas</taxon>
    </lineage>
</organism>
<protein>
    <submittedName>
        <fullName evidence="2">Uncharacterized protein</fullName>
    </submittedName>
</protein>
<accession>A0A1G9SVE4</accession>
<reference evidence="2 3" key="1">
    <citation type="submission" date="2016-10" db="EMBL/GenBank/DDBJ databases">
        <authorList>
            <person name="de Groot N.N."/>
        </authorList>
    </citation>
    <scope>NUCLEOTIDE SEQUENCE [LARGE SCALE GENOMIC DNA]</scope>
    <source>
        <strain evidence="2 3">DSM 25186</strain>
    </source>
</reference>
<keyword evidence="1" id="KW-0812">Transmembrane</keyword>
<dbReference type="Proteomes" id="UP000198510">
    <property type="component" value="Unassembled WGS sequence"/>
</dbReference>
<keyword evidence="1" id="KW-1133">Transmembrane helix</keyword>
<sequence length="83" mass="8996">MIIALLIALLYGYLGYKSKGNPMLWAITGLGLTLAVSFLVGAAFSLVGRWGDPMLALMLVPTAQLASWSIVLLLAPLFFKKKR</sequence>
<keyword evidence="1" id="KW-0472">Membrane</keyword>